<reference evidence="5 6" key="1">
    <citation type="journal article" date="2018" name="Nat. Ecol. Evol.">
        <title>Shark genomes provide insights into elasmobranch evolution and the origin of vertebrates.</title>
        <authorList>
            <person name="Hara Y"/>
            <person name="Yamaguchi K"/>
            <person name="Onimaru K"/>
            <person name="Kadota M"/>
            <person name="Koyanagi M"/>
            <person name="Keeley SD"/>
            <person name="Tatsumi K"/>
            <person name="Tanaka K"/>
            <person name="Motone F"/>
            <person name="Kageyama Y"/>
            <person name="Nozu R"/>
            <person name="Adachi N"/>
            <person name="Nishimura O"/>
            <person name="Nakagawa R"/>
            <person name="Tanegashima C"/>
            <person name="Kiyatake I"/>
            <person name="Matsumoto R"/>
            <person name="Murakumo K"/>
            <person name="Nishida K"/>
            <person name="Terakita A"/>
            <person name="Kuratani S"/>
            <person name="Sato K"/>
            <person name="Hyodo S Kuraku.S."/>
        </authorList>
    </citation>
    <scope>NUCLEOTIDE SEQUENCE [LARGE SCALE GENOMIC DNA]</scope>
</reference>
<evidence type="ECO:0000313" key="6">
    <source>
        <dbReference type="Proteomes" id="UP000288216"/>
    </source>
</evidence>
<organism evidence="5 6">
    <name type="scientific">Scyliorhinus torazame</name>
    <name type="common">Cloudy catshark</name>
    <name type="synonym">Catulus torazame</name>
    <dbReference type="NCBI Taxonomy" id="75743"/>
    <lineage>
        <taxon>Eukaryota</taxon>
        <taxon>Metazoa</taxon>
        <taxon>Chordata</taxon>
        <taxon>Craniata</taxon>
        <taxon>Vertebrata</taxon>
        <taxon>Chondrichthyes</taxon>
        <taxon>Elasmobranchii</taxon>
        <taxon>Galeomorphii</taxon>
        <taxon>Galeoidea</taxon>
        <taxon>Carcharhiniformes</taxon>
        <taxon>Scyliorhinidae</taxon>
        <taxon>Scyliorhinus</taxon>
    </lineage>
</organism>
<dbReference type="InterPro" id="IPR050208">
    <property type="entry name" value="MHC_class-I_related"/>
</dbReference>
<evidence type="ECO:0000259" key="4">
    <source>
        <dbReference type="PROSITE" id="PS50835"/>
    </source>
</evidence>
<evidence type="ECO:0000313" key="5">
    <source>
        <dbReference type="EMBL" id="GCB80689.1"/>
    </source>
</evidence>
<dbReference type="PANTHER" id="PTHR16675">
    <property type="entry name" value="MHC CLASS I-RELATED"/>
    <property type="match status" value="1"/>
</dbReference>
<feature type="non-terminal residue" evidence="5">
    <location>
        <position position="1"/>
    </location>
</feature>
<dbReference type="Proteomes" id="UP000288216">
    <property type="component" value="Unassembled WGS sequence"/>
</dbReference>
<dbReference type="PROSITE" id="PS50835">
    <property type="entry name" value="IG_LIKE"/>
    <property type="match status" value="1"/>
</dbReference>
<dbReference type="AlphaFoldDB" id="A0A401Q5M5"/>
<dbReference type="Gene3D" id="2.60.40.10">
    <property type="entry name" value="Immunoglobulins"/>
    <property type="match status" value="1"/>
</dbReference>
<dbReference type="STRING" id="75743.A0A401Q5M5"/>
<dbReference type="InterPro" id="IPR036179">
    <property type="entry name" value="Ig-like_dom_sf"/>
</dbReference>
<dbReference type="Pfam" id="PF07654">
    <property type="entry name" value="C1-set"/>
    <property type="match status" value="1"/>
</dbReference>
<dbReference type="GO" id="GO:0005615">
    <property type="term" value="C:extracellular space"/>
    <property type="evidence" value="ECO:0007669"/>
    <property type="project" value="TreeGrafter"/>
</dbReference>
<feature type="compositionally biased region" description="Low complexity" evidence="3">
    <location>
        <begin position="288"/>
        <end position="304"/>
    </location>
</feature>
<evidence type="ECO:0000256" key="1">
    <source>
        <dbReference type="ARBA" id="ARBA00023180"/>
    </source>
</evidence>
<dbReference type="InterPro" id="IPR007110">
    <property type="entry name" value="Ig-like_dom"/>
</dbReference>
<dbReference type="InterPro" id="IPR003597">
    <property type="entry name" value="Ig_C1-set"/>
</dbReference>
<comment type="caution">
    <text evidence="5">The sequence shown here is derived from an EMBL/GenBank/DDBJ whole genome shotgun (WGS) entry which is preliminary data.</text>
</comment>
<dbReference type="OrthoDB" id="8936120at2759"/>
<dbReference type="SUPFAM" id="SSF48726">
    <property type="entry name" value="Immunoglobulin"/>
    <property type="match status" value="1"/>
</dbReference>
<dbReference type="FunFam" id="3.30.500.10:FF:000001">
    <property type="entry name" value="H-2 class I histocompatibility antigen, alpha chain"/>
    <property type="match status" value="1"/>
</dbReference>
<dbReference type="InterPro" id="IPR011161">
    <property type="entry name" value="MHC_I-like_Ag-recog"/>
</dbReference>
<dbReference type="InterPro" id="IPR013783">
    <property type="entry name" value="Ig-like_fold"/>
</dbReference>
<feature type="domain" description="Ig-like" evidence="4">
    <location>
        <begin position="183"/>
        <end position="263"/>
    </location>
</feature>
<sequence>VRHSLMYYYTSMLNSGEFPNFIHVGVLDGLQITYFDSESKIDIARMPWMNSSVEPDYWTQETQRLMDREKLSMANVRIATKRTGSNDKDRNFLQYTSGCEVGDDGQVSGVRQYAFNGQELISFDVERATWVAASRFARTTQDKWNKNKADNQYKQQYTKKICVDWLNTYLGYGAAALNRKDVPDVIVYHTKTSDGQNVNVHCLVTGFYPQAINVSWHTDGEPLVRPQSTGILPNHDGTYQTRIYFETKAGDSRSHVCHVQHSSLPVILKKPWVEGGISGVIIGSVSSGSSTGISGSLTGSSEISKSAPSEHKADGEGEAGDPLMSVSTSSSNSSVENVQEPLVQHPETGIPRDQATVERG</sequence>
<dbReference type="SMART" id="SM00407">
    <property type="entry name" value="IGc1"/>
    <property type="match status" value="1"/>
</dbReference>
<dbReference type="EMBL" id="BFAA01009808">
    <property type="protein sequence ID" value="GCB80689.1"/>
    <property type="molecule type" value="Genomic_DNA"/>
</dbReference>
<dbReference type="InterPro" id="IPR001039">
    <property type="entry name" value="MHC_I_a_a1/a2"/>
</dbReference>
<feature type="region of interest" description="Disordered" evidence="3">
    <location>
        <begin position="288"/>
        <end position="360"/>
    </location>
</feature>
<comment type="similarity">
    <text evidence="2">Belongs to the MHC class I family.</text>
</comment>
<dbReference type="Gene3D" id="3.30.500.10">
    <property type="entry name" value="MHC class I-like antigen recognition-like"/>
    <property type="match status" value="1"/>
</dbReference>
<protein>
    <recommendedName>
        <fullName evidence="4">Ig-like domain-containing protein</fullName>
    </recommendedName>
</protein>
<dbReference type="InterPro" id="IPR011162">
    <property type="entry name" value="MHC_I/II-like_Ag-recog"/>
</dbReference>
<evidence type="ECO:0000256" key="3">
    <source>
        <dbReference type="SAM" id="MobiDB-lite"/>
    </source>
</evidence>
<dbReference type="PANTHER" id="PTHR16675:SF193">
    <property type="entry name" value="LOC571647 PROTEIN-RELATED"/>
    <property type="match status" value="1"/>
</dbReference>
<dbReference type="OMA" id="RASSHRW"/>
<keyword evidence="6" id="KW-1185">Reference proteome</keyword>
<gene>
    <name evidence="5" type="ORF">scyTo_0016328</name>
</gene>
<dbReference type="Pfam" id="PF00129">
    <property type="entry name" value="MHC_I"/>
    <property type="match status" value="1"/>
</dbReference>
<dbReference type="SUPFAM" id="SSF54452">
    <property type="entry name" value="MHC antigen-recognition domain"/>
    <property type="match status" value="1"/>
</dbReference>
<feature type="compositionally biased region" description="Low complexity" evidence="3">
    <location>
        <begin position="325"/>
        <end position="338"/>
    </location>
</feature>
<dbReference type="PRINTS" id="PR01638">
    <property type="entry name" value="MHCCLASSI"/>
</dbReference>
<dbReference type="GO" id="GO:0009897">
    <property type="term" value="C:external side of plasma membrane"/>
    <property type="evidence" value="ECO:0007669"/>
    <property type="project" value="TreeGrafter"/>
</dbReference>
<accession>A0A401Q5M5</accession>
<dbReference type="InterPro" id="IPR037055">
    <property type="entry name" value="MHC_I-like_Ag-recog_sf"/>
</dbReference>
<name>A0A401Q5M5_SCYTO</name>
<evidence type="ECO:0000256" key="2">
    <source>
        <dbReference type="RuleBase" id="RU004439"/>
    </source>
</evidence>
<keyword evidence="1" id="KW-0325">Glycoprotein</keyword>
<proteinExistence type="inferred from homology"/>
<dbReference type="GO" id="GO:0006955">
    <property type="term" value="P:immune response"/>
    <property type="evidence" value="ECO:0007669"/>
    <property type="project" value="TreeGrafter"/>
</dbReference>